<dbReference type="Proteomes" id="UP000078200">
    <property type="component" value="Unassembled WGS sequence"/>
</dbReference>
<proteinExistence type="predicted"/>
<evidence type="ECO:0000313" key="2">
    <source>
        <dbReference type="Proteomes" id="UP000078200"/>
    </source>
</evidence>
<keyword evidence="2" id="KW-1185">Reference proteome</keyword>
<accession>A0A1A9UGT3</accession>
<dbReference type="VEuPathDB" id="VectorBase:GAUT004390"/>
<dbReference type="AlphaFoldDB" id="A0A1A9UGT3"/>
<reference evidence="1" key="1">
    <citation type="submission" date="2020-05" db="UniProtKB">
        <authorList>
            <consortium name="EnsemblMetazoa"/>
        </authorList>
    </citation>
    <scope>IDENTIFICATION</scope>
    <source>
        <strain evidence="1">TTRI</strain>
    </source>
</reference>
<organism evidence="1 2">
    <name type="scientific">Glossina austeni</name>
    <name type="common">Savannah tsetse fly</name>
    <dbReference type="NCBI Taxonomy" id="7395"/>
    <lineage>
        <taxon>Eukaryota</taxon>
        <taxon>Metazoa</taxon>
        <taxon>Ecdysozoa</taxon>
        <taxon>Arthropoda</taxon>
        <taxon>Hexapoda</taxon>
        <taxon>Insecta</taxon>
        <taxon>Pterygota</taxon>
        <taxon>Neoptera</taxon>
        <taxon>Endopterygota</taxon>
        <taxon>Diptera</taxon>
        <taxon>Brachycera</taxon>
        <taxon>Muscomorpha</taxon>
        <taxon>Hippoboscoidea</taxon>
        <taxon>Glossinidae</taxon>
        <taxon>Glossina</taxon>
    </lineage>
</organism>
<dbReference type="STRING" id="7395.A0A1A9UGT3"/>
<sequence>MEILTNLLTNKTNNNNNNALAAQKTSWHAIGLQSNEFENHICFTNCLFTCCWLAMKWMLQYNKHCPRRKRLTKKLARVTSLLFSAIHADESLDTREGVDLVLKCRFTEHYDSKDFTFYWARWTCCPTQFENVAIGDIQLNSNYRIQCSPEHLTKHSVGGRHKFTLTEYLPENDKYEPQKTIKAVPIFWLPLHHQQQL</sequence>
<dbReference type="EnsemblMetazoa" id="GAUT004390-RA">
    <property type="protein sequence ID" value="GAUT004390-PA"/>
    <property type="gene ID" value="GAUT004390"/>
</dbReference>
<evidence type="ECO:0000313" key="1">
    <source>
        <dbReference type="EnsemblMetazoa" id="GAUT004390-PA"/>
    </source>
</evidence>
<protein>
    <submittedName>
        <fullName evidence="1">Uncharacterized protein</fullName>
    </submittedName>
</protein>
<name>A0A1A9UGT3_GLOAU</name>